<dbReference type="SUPFAM" id="SSF158573">
    <property type="entry name" value="GINS helical bundle-like"/>
    <property type="match status" value="1"/>
</dbReference>
<keyword evidence="2" id="KW-1185">Reference proteome</keyword>
<dbReference type="AlphaFoldDB" id="S7WBW7"/>
<dbReference type="InterPro" id="IPR036224">
    <property type="entry name" value="GINS_bundle-like_dom_sf"/>
</dbReference>
<dbReference type="VEuPathDB" id="MicrosporidiaDB:SLOPH_1887"/>
<dbReference type="GO" id="GO:0000727">
    <property type="term" value="P:double-strand break repair via break-induced replication"/>
    <property type="evidence" value="ECO:0007669"/>
    <property type="project" value="TreeGrafter"/>
</dbReference>
<gene>
    <name evidence="1" type="ORF">SLOPH_1887</name>
</gene>
<name>S7WBW7_SPRLO</name>
<dbReference type="Gene3D" id="1.20.58.1030">
    <property type="match status" value="1"/>
</dbReference>
<dbReference type="GO" id="GO:0000811">
    <property type="term" value="C:GINS complex"/>
    <property type="evidence" value="ECO:0007669"/>
    <property type="project" value="TreeGrafter"/>
</dbReference>
<dbReference type="PANTHER" id="PTHR21206">
    <property type="entry name" value="SLD5 PROTEIN"/>
    <property type="match status" value="1"/>
</dbReference>
<reference evidence="2" key="1">
    <citation type="journal article" date="2013" name="PLoS Genet.">
        <title>The genome of Spraguea lophii and the basis of host-microsporidian interactions.</title>
        <authorList>
            <person name="Campbell S.E."/>
            <person name="Williams T.A."/>
            <person name="Yousuf A."/>
            <person name="Soanes D.M."/>
            <person name="Paszkiewicz K.H."/>
            <person name="Williams B.A.P."/>
        </authorList>
    </citation>
    <scope>NUCLEOTIDE SEQUENCE [LARGE SCALE GENOMIC DNA]</scope>
    <source>
        <strain evidence="2">42_110</strain>
    </source>
</reference>
<dbReference type="HOGENOM" id="CLU_127203_0_0_1"/>
<evidence type="ECO:0000313" key="1">
    <source>
        <dbReference type="EMBL" id="EPR79242.1"/>
    </source>
</evidence>
<comment type="caution">
    <text evidence="1">The sequence shown here is derived from an EMBL/GenBank/DDBJ whole genome shotgun (WGS) entry which is preliminary data.</text>
</comment>
<dbReference type="PIRSF" id="PIRSF007764">
    <property type="entry name" value="Sld5"/>
    <property type="match status" value="1"/>
</dbReference>
<dbReference type="OMA" id="EYERISY"/>
<dbReference type="STRING" id="1358809.S7WBW7"/>
<dbReference type="InterPro" id="IPR008591">
    <property type="entry name" value="GINS_Sld5"/>
</dbReference>
<sequence>MNVIEELIHAYRNENSTFIILQYKNNIISNILDMITVQKDYVKTLDNFPVIKAICEQELERVKYFISQYLKLRIKKIQSYHSNIIIENLSDKEKEFYYRIIQLYKEIDVYHTNIEEEGDIVGFIAVENLGYVVLDGNDAVQIQRGDFFIADIKDVYSFLDNGEIILL</sequence>
<dbReference type="OrthoDB" id="338231at2759"/>
<dbReference type="Proteomes" id="UP000014978">
    <property type="component" value="Unassembled WGS sequence"/>
</dbReference>
<dbReference type="EMBL" id="ATCN01000329">
    <property type="protein sequence ID" value="EPR79242.1"/>
    <property type="molecule type" value="Genomic_DNA"/>
</dbReference>
<dbReference type="PANTHER" id="PTHR21206:SF0">
    <property type="entry name" value="DNA REPLICATION COMPLEX GINS PROTEIN SLD5"/>
    <property type="match status" value="1"/>
</dbReference>
<accession>S7WBW7</accession>
<dbReference type="InParanoid" id="S7WBW7"/>
<proteinExistence type="predicted"/>
<dbReference type="GO" id="GO:0006261">
    <property type="term" value="P:DNA-templated DNA replication"/>
    <property type="evidence" value="ECO:0007669"/>
    <property type="project" value="InterPro"/>
</dbReference>
<dbReference type="FunCoup" id="S7WBW7">
    <property type="interactions" value="186"/>
</dbReference>
<organism evidence="1 2">
    <name type="scientific">Spraguea lophii (strain 42_110)</name>
    <name type="common">Microsporidian parasite</name>
    <dbReference type="NCBI Taxonomy" id="1358809"/>
    <lineage>
        <taxon>Eukaryota</taxon>
        <taxon>Fungi</taxon>
        <taxon>Fungi incertae sedis</taxon>
        <taxon>Microsporidia</taxon>
        <taxon>Spragueidae</taxon>
        <taxon>Spraguea</taxon>
    </lineage>
</organism>
<protein>
    <submittedName>
        <fullName evidence="1">Sld5 domain protein</fullName>
    </submittedName>
</protein>
<evidence type="ECO:0000313" key="2">
    <source>
        <dbReference type="Proteomes" id="UP000014978"/>
    </source>
</evidence>